<evidence type="ECO:0000313" key="2">
    <source>
        <dbReference type="EMBL" id="JAB01053.1"/>
    </source>
</evidence>
<accession>T1EB05</accession>
<proteinExistence type="evidence at transcript level"/>
<feature type="compositionally biased region" description="Low complexity" evidence="1">
    <location>
        <begin position="9"/>
        <end position="21"/>
    </location>
</feature>
<evidence type="ECO:0000256" key="1">
    <source>
        <dbReference type="SAM" id="MobiDB-lite"/>
    </source>
</evidence>
<organism evidence="2">
    <name type="scientific">Anopheles aquasalis</name>
    <name type="common">Malaria mosquito</name>
    <dbReference type="NCBI Taxonomy" id="42839"/>
    <lineage>
        <taxon>Eukaryota</taxon>
        <taxon>Metazoa</taxon>
        <taxon>Ecdysozoa</taxon>
        <taxon>Arthropoda</taxon>
        <taxon>Hexapoda</taxon>
        <taxon>Insecta</taxon>
        <taxon>Pterygota</taxon>
        <taxon>Neoptera</taxon>
        <taxon>Endopterygota</taxon>
        <taxon>Diptera</taxon>
        <taxon>Nematocera</taxon>
        <taxon>Culicoidea</taxon>
        <taxon>Culicidae</taxon>
        <taxon>Anophelinae</taxon>
        <taxon>Anopheles</taxon>
    </lineage>
</organism>
<dbReference type="AlphaFoldDB" id="T1EB05"/>
<name>T1EB05_ANOAQ</name>
<feature type="non-terminal residue" evidence="2">
    <location>
        <position position="1"/>
    </location>
</feature>
<sequence length="113" mass="12910">LTTHRLSSGQRDGTIRGTIRGSTTDRLQTSGISTTQCQHQMKHGTTLHLVVLGRFIVVHLLSGENQTLLLWRNAFLLLYALLNPVHFVRRFDVDFDLLAGQSLHFDQHDYNDR</sequence>
<dbReference type="EMBL" id="GAMD01000538">
    <property type="protein sequence ID" value="JAB01053.1"/>
    <property type="molecule type" value="mRNA"/>
</dbReference>
<protein>
    <submittedName>
        <fullName evidence="2">Uncharacterized protein</fullName>
    </submittedName>
</protein>
<feature type="region of interest" description="Disordered" evidence="1">
    <location>
        <begin position="1"/>
        <end position="21"/>
    </location>
</feature>
<reference evidence="2" key="1">
    <citation type="submission" date="2013-07" db="EMBL/GenBank/DDBJ databases">
        <title>Transcriptome sequencing and developmental regulation of gene expression in Anopheles aquasalis.</title>
        <authorList>
            <consortium name="Brazilian Malaria Network (MCT/CNPq/MS/SCTIE/DECIT/PRONEX 555648/2009-5) and Research Network on Bioactive Molecules from Arthropod Vectors (NAP-MOBIARVE"/>
            <consortium name="University of Sao Paulo)"/>
            <person name="Marinotti O."/>
            <person name="Ribeiro J.M.C."/>
            <person name="Costa-da-Silva A.L."/>
            <person name="Silva M.C.P."/>
            <person name="Lopes A.R."/>
            <person name="Barros M.S."/>
            <person name="Sa-Nunes A."/>
            <person name="Konjin B.B."/>
            <person name="Carvalho E."/>
            <person name="Suesdek L."/>
            <person name="Silva-Neto M.A.C."/>
            <person name="Capurro M.L."/>
        </authorList>
    </citation>
    <scope>NUCLEOTIDE SEQUENCE</scope>
    <source>
        <tissue evidence="2">Whole body</tissue>
    </source>
</reference>